<dbReference type="Gene3D" id="1.25.40.10">
    <property type="entry name" value="Tetratricopeptide repeat domain"/>
    <property type="match status" value="1"/>
</dbReference>
<evidence type="ECO:0000313" key="2">
    <source>
        <dbReference type="Proteomes" id="UP000319619"/>
    </source>
</evidence>
<comment type="caution">
    <text evidence="1">The sequence shown here is derived from an EMBL/GenBank/DDBJ whole genome shotgun (WGS) entry which is preliminary data.</text>
</comment>
<reference evidence="1 2" key="1">
    <citation type="submission" date="2017-06" db="EMBL/GenBank/DDBJ databases">
        <title>Novel microbial phyla capable of carbon fixation and sulfur reduction in deep-sea sediments.</title>
        <authorList>
            <person name="Huang J."/>
            <person name="Baker B."/>
            <person name="Wang Y."/>
        </authorList>
    </citation>
    <scope>NUCLEOTIDE SEQUENCE [LARGE SCALE GENOMIC DNA]</scope>
    <source>
        <strain evidence="1">B3_LCP</strain>
    </source>
</reference>
<sequence>MNPQEGKWWLYLGVSYYVDRQAHSAVKSLSEAEKLTVNTLNDRAKWYLAQAYLLSEDPHNAIPLLEELKNSDSEYLKKADELLTMVKETIPESP</sequence>
<dbReference type="AlphaFoldDB" id="A0A532UXY6"/>
<protein>
    <recommendedName>
        <fullName evidence="3">Tetratricopeptide repeat protein</fullName>
    </recommendedName>
</protein>
<organism evidence="1 2">
    <name type="scientific">candidate division LCP-89 bacterium B3_LCP</name>
    <dbReference type="NCBI Taxonomy" id="2012998"/>
    <lineage>
        <taxon>Bacteria</taxon>
        <taxon>Pseudomonadati</taxon>
        <taxon>Bacteria division LCP-89</taxon>
    </lineage>
</organism>
<dbReference type="EMBL" id="NJBN01000007">
    <property type="protein sequence ID" value="TKJ39759.1"/>
    <property type="molecule type" value="Genomic_DNA"/>
</dbReference>
<gene>
    <name evidence="1" type="ORF">CEE37_10805</name>
</gene>
<proteinExistence type="predicted"/>
<name>A0A532UXY6_UNCL8</name>
<evidence type="ECO:0008006" key="3">
    <source>
        <dbReference type="Google" id="ProtNLM"/>
    </source>
</evidence>
<dbReference type="SUPFAM" id="SSF48452">
    <property type="entry name" value="TPR-like"/>
    <property type="match status" value="1"/>
</dbReference>
<evidence type="ECO:0000313" key="1">
    <source>
        <dbReference type="EMBL" id="TKJ39759.1"/>
    </source>
</evidence>
<dbReference type="InterPro" id="IPR011990">
    <property type="entry name" value="TPR-like_helical_dom_sf"/>
</dbReference>
<dbReference type="Proteomes" id="UP000319619">
    <property type="component" value="Unassembled WGS sequence"/>
</dbReference>
<accession>A0A532UXY6</accession>